<dbReference type="OrthoDB" id="8196797at2759"/>
<dbReference type="EMBL" id="BLKM01000378">
    <property type="protein sequence ID" value="GFG32621.1"/>
    <property type="molecule type" value="Genomic_DNA"/>
</dbReference>
<feature type="compositionally biased region" description="Low complexity" evidence="1">
    <location>
        <begin position="238"/>
        <end position="256"/>
    </location>
</feature>
<organism evidence="2 3">
    <name type="scientific">Coptotermes formosanus</name>
    <name type="common">Formosan subterranean termite</name>
    <dbReference type="NCBI Taxonomy" id="36987"/>
    <lineage>
        <taxon>Eukaryota</taxon>
        <taxon>Metazoa</taxon>
        <taxon>Ecdysozoa</taxon>
        <taxon>Arthropoda</taxon>
        <taxon>Hexapoda</taxon>
        <taxon>Insecta</taxon>
        <taxon>Pterygota</taxon>
        <taxon>Neoptera</taxon>
        <taxon>Polyneoptera</taxon>
        <taxon>Dictyoptera</taxon>
        <taxon>Blattodea</taxon>
        <taxon>Blattoidea</taxon>
        <taxon>Termitoidae</taxon>
        <taxon>Rhinotermitidae</taxon>
        <taxon>Coptotermes</taxon>
    </lineage>
</organism>
<proteinExistence type="predicted"/>
<gene>
    <name evidence="2" type="ORF">Cfor_04730</name>
</gene>
<accession>A0A6L2PJ62</accession>
<dbReference type="AlphaFoldDB" id="A0A6L2PJ62"/>
<feature type="region of interest" description="Disordered" evidence="1">
    <location>
        <begin position="226"/>
        <end position="266"/>
    </location>
</feature>
<protein>
    <submittedName>
        <fullName evidence="2">Uncharacterized protein</fullName>
    </submittedName>
</protein>
<dbReference type="InParanoid" id="A0A6L2PJ62"/>
<dbReference type="Proteomes" id="UP000502823">
    <property type="component" value="Unassembled WGS sequence"/>
</dbReference>
<keyword evidence="3" id="KW-1185">Reference proteome</keyword>
<name>A0A6L2PJ62_COPFO</name>
<evidence type="ECO:0000313" key="3">
    <source>
        <dbReference type="Proteomes" id="UP000502823"/>
    </source>
</evidence>
<feature type="compositionally biased region" description="Polar residues" evidence="1">
    <location>
        <begin position="226"/>
        <end position="237"/>
    </location>
</feature>
<evidence type="ECO:0000256" key="1">
    <source>
        <dbReference type="SAM" id="MobiDB-lite"/>
    </source>
</evidence>
<comment type="caution">
    <text evidence="2">The sequence shown here is derived from an EMBL/GenBank/DDBJ whole genome shotgun (WGS) entry which is preliminary data.</text>
</comment>
<evidence type="ECO:0000313" key="2">
    <source>
        <dbReference type="EMBL" id="GFG32621.1"/>
    </source>
</evidence>
<sequence>MLADQQRNSDRHTETYFEMDSIPYYEMSNHTREYAALAEIDGQQWLPYMQVPQASMTYMRPNEETKLQQGGPWTQYTPETRTQQVPAYHLKQDMMNGSYGNCMPNQPIPGTAGSSQHASAVGEMVNHSDRGVSSNYESNTNNFQQHQYVYHQEQPTSNSAVTHKIVSKDKIIIAERIQMLEMLPAPSTNPVTLASTTATSATTVNPETTSTTYIAGNNQQQIIVRSSGSEAETSKQPSTAESNTTACNSSNTSSGADNTSGPLPAFEQAFGSTEIGRYSHEGFFSTTQQTENQPPTNSEVSVNNAPDYNYYMGPSQIPTFESTMHYHQNQLHTTNQYSGFYNYYNYNCNEYHQHFSYSHSQCSHLNPWASCPMKYENILNY</sequence>
<reference evidence="3" key="1">
    <citation type="submission" date="2020-01" db="EMBL/GenBank/DDBJ databases">
        <title>Draft genome sequence of the Termite Coptotermes fromosanus.</title>
        <authorList>
            <person name="Itakura S."/>
            <person name="Yosikawa Y."/>
            <person name="Umezawa K."/>
        </authorList>
    </citation>
    <scope>NUCLEOTIDE SEQUENCE [LARGE SCALE GENOMIC DNA]</scope>
</reference>